<dbReference type="AlphaFoldDB" id="A0A0E9V598"/>
<organism evidence="1">
    <name type="scientific">Anguilla anguilla</name>
    <name type="common">European freshwater eel</name>
    <name type="synonym">Muraena anguilla</name>
    <dbReference type="NCBI Taxonomy" id="7936"/>
    <lineage>
        <taxon>Eukaryota</taxon>
        <taxon>Metazoa</taxon>
        <taxon>Chordata</taxon>
        <taxon>Craniata</taxon>
        <taxon>Vertebrata</taxon>
        <taxon>Euteleostomi</taxon>
        <taxon>Actinopterygii</taxon>
        <taxon>Neopterygii</taxon>
        <taxon>Teleostei</taxon>
        <taxon>Anguilliformes</taxon>
        <taxon>Anguillidae</taxon>
        <taxon>Anguilla</taxon>
    </lineage>
</organism>
<dbReference type="EMBL" id="GBXM01035318">
    <property type="protein sequence ID" value="JAH73259.1"/>
    <property type="molecule type" value="Transcribed_RNA"/>
</dbReference>
<name>A0A0E9V598_ANGAN</name>
<proteinExistence type="predicted"/>
<sequence>MAEVYFCKFYWLHITLLDGKEFD</sequence>
<evidence type="ECO:0000313" key="1">
    <source>
        <dbReference type="EMBL" id="JAH73259.1"/>
    </source>
</evidence>
<accession>A0A0E9V598</accession>
<protein>
    <submittedName>
        <fullName evidence="1">Uncharacterized protein</fullName>
    </submittedName>
</protein>
<reference evidence="1" key="2">
    <citation type="journal article" date="2015" name="Fish Shellfish Immunol.">
        <title>Early steps in the European eel (Anguilla anguilla)-Vibrio vulnificus interaction in the gills: Role of the RtxA13 toxin.</title>
        <authorList>
            <person name="Callol A."/>
            <person name="Pajuelo D."/>
            <person name="Ebbesson L."/>
            <person name="Teles M."/>
            <person name="MacKenzie S."/>
            <person name="Amaro C."/>
        </authorList>
    </citation>
    <scope>NUCLEOTIDE SEQUENCE</scope>
</reference>
<reference evidence="1" key="1">
    <citation type="submission" date="2014-11" db="EMBL/GenBank/DDBJ databases">
        <authorList>
            <person name="Amaro Gonzalez C."/>
        </authorList>
    </citation>
    <scope>NUCLEOTIDE SEQUENCE</scope>
</reference>